<evidence type="ECO:0000313" key="4">
    <source>
        <dbReference type="Proteomes" id="UP000037510"/>
    </source>
</evidence>
<evidence type="ECO:0000313" key="3">
    <source>
        <dbReference type="EMBL" id="KOB71719.1"/>
    </source>
</evidence>
<dbReference type="Gene3D" id="3.30.530.20">
    <property type="match status" value="1"/>
</dbReference>
<feature type="compositionally biased region" description="Polar residues" evidence="1">
    <location>
        <begin position="316"/>
        <end position="325"/>
    </location>
</feature>
<dbReference type="GO" id="GO:0005737">
    <property type="term" value="C:cytoplasm"/>
    <property type="evidence" value="ECO:0007669"/>
    <property type="project" value="UniProtKB-ARBA"/>
</dbReference>
<dbReference type="PANTHER" id="PTHR19308">
    <property type="entry name" value="PHOSPHATIDYLCHOLINE TRANSFER PROTEIN"/>
    <property type="match status" value="1"/>
</dbReference>
<dbReference type="SUPFAM" id="SSF55961">
    <property type="entry name" value="Bet v1-like"/>
    <property type="match status" value="1"/>
</dbReference>
<proteinExistence type="predicted"/>
<gene>
    <name evidence="3" type="ORF">OBRU01_11361</name>
</gene>
<dbReference type="PROSITE" id="PS50848">
    <property type="entry name" value="START"/>
    <property type="match status" value="1"/>
</dbReference>
<dbReference type="InterPro" id="IPR051213">
    <property type="entry name" value="START_lipid_transfer"/>
</dbReference>
<dbReference type="EMBL" id="JTDY01002293">
    <property type="protein sequence ID" value="KOB71719.1"/>
    <property type="molecule type" value="Genomic_DNA"/>
</dbReference>
<sequence>MSSVRFILRNLGVNKLRSVWTRSVNISNVVRRYRRDRTVRDVIVCFRQAFFRPRRTLLVSAAAAYNANSCDDEKPPSFELSISDEELEALLSELDAIEELSRTVYCTSCNKRLVIDKKQPGIRYCLRVGALHGGRGLYGRYREVMARHFAAVQVDGGYRRVWDTAVAALAVVERSASVPDQAVIHWEVLWPVKYNITSITTHSLFEEMAAPAPHVEERPSVHSNAKRKAIESYSKMGDRVSRINKLYIIISKSCEHPKVPETKHAIRVSEYWSHMVVRTLDGVDNDEPAGPAERRGGPAPAYLHKMRRAGPAGRTTPATSRSYTR</sequence>
<dbReference type="Proteomes" id="UP000037510">
    <property type="component" value="Unassembled WGS sequence"/>
</dbReference>
<keyword evidence="4" id="KW-1185">Reference proteome</keyword>
<feature type="domain" description="START" evidence="2">
    <location>
        <begin position="155"/>
        <end position="325"/>
    </location>
</feature>
<dbReference type="InterPro" id="IPR023393">
    <property type="entry name" value="START-like_dom_sf"/>
</dbReference>
<dbReference type="STRING" id="104452.A0A0L7L8S0"/>
<reference evidence="3 4" key="1">
    <citation type="journal article" date="2015" name="Genome Biol. Evol.">
        <title>The genome of winter moth (Operophtera brumata) provides a genomic perspective on sexual dimorphism and phenology.</title>
        <authorList>
            <person name="Derks M.F."/>
            <person name="Smit S."/>
            <person name="Salis L."/>
            <person name="Schijlen E."/>
            <person name="Bossers A."/>
            <person name="Mateman C."/>
            <person name="Pijl A.S."/>
            <person name="de Ridder D."/>
            <person name="Groenen M.A."/>
            <person name="Visser M.E."/>
            <person name="Megens H.J."/>
        </authorList>
    </citation>
    <scope>NUCLEOTIDE SEQUENCE [LARGE SCALE GENOMIC DNA]</scope>
    <source>
        <strain evidence="3">WM2013NL</strain>
        <tissue evidence="3">Head and thorax</tissue>
    </source>
</reference>
<protein>
    <submittedName>
        <fullName evidence="3">StAR-related lipid transfer protein 7, mitochondrial</fullName>
    </submittedName>
</protein>
<dbReference type="GO" id="GO:0008289">
    <property type="term" value="F:lipid binding"/>
    <property type="evidence" value="ECO:0007669"/>
    <property type="project" value="InterPro"/>
</dbReference>
<evidence type="ECO:0000256" key="1">
    <source>
        <dbReference type="SAM" id="MobiDB-lite"/>
    </source>
</evidence>
<accession>A0A0L7L8S0</accession>
<dbReference type="AlphaFoldDB" id="A0A0L7L8S0"/>
<organism evidence="3 4">
    <name type="scientific">Operophtera brumata</name>
    <name type="common">Winter moth</name>
    <name type="synonym">Phalaena brumata</name>
    <dbReference type="NCBI Taxonomy" id="104452"/>
    <lineage>
        <taxon>Eukaryota</taxon>
        <taxon>Metazoa</taxon>
        <taxon>Ecdysozoa</taxon>
        <taxon>Arthropoda</taxon>
        <taxon>Hexapoda</taxon>
        <taxon>Insecta</taxon>
        <taxon>Pterygota</taxon>
        <taxon>Neoptera</taxon>
        <taxon>Endopterygota</taxon>
        <taxon>Lepidoptera</taxon>
        <taxon>Glossata</taxon>
        <taxon>Ditrysia</taxon>
        <taxon>Geometroidea</taxon>
        <taxon>Geometridae</taxon>
        <taxon>Larentiinae</taxon>
        <taxon>Operophtera</taxon>
    </lineage>
</organism>
<feature type="region of interest" description="Disordered" evidence="1">
    <location>
        <begin position="283"/>
        <end position="325"/>
    </location>
</feature>
<evidence type="ECO:0000259" key="2">
    <source>
        <dbReference type="PROSITE" id="PS50848"/>
    </source>
</evidence>
<name>A0A0L7L8S0_OPEBR</name>
<comment type="caution">
    <text evidence="3">The sequence shown here is derived from an EMBL/GenBank/DDBJ whole genome shotgun (WGS) entry which is preliminary data.</text>
</comment>
<dbReference type="InterPro" id="IPR002913">
    <property type="entry name" value="START_lipid-bd_dom"/>
</dbReference>
<dbReference type="PANTHER" id="PTHR19308:SF8">
    <property type="entry name" value="STAR-RELATED LIPID TRANSFER PROTEIN 7, MITOCHONDRIAL"/>
    <property type="match status" value="1"/>
</dbReference>